<dbReference type="Gene3D" id="3.90.420.10">
    <property type="entry name" value="Oxidoreductase, molybdopterin-binding domain"/>
    <property type="match status" value="1"/>
</dbReference>
<gene>
    <name evidence="2" type="ORF">LCGC14_0103960</name>
</gene>
<accession>A0A0F9VBA1</accession>
<organism evidence="2">
    <name type="scientific">marine sediment metagenome</name>
    <dbReference type="NCBI Taxonomy" id="412755"/>
    <lineage>
        <taxon>unclassified sequences</taxon>
        <taxon>metagenomes</taxon>
        <taxon>ecological metagenomes</taxon>
    </lineage>
</organism>
<proteinExistence type="predicted"/>
<dbReference type="AlphaFoldDB" id="A0A0F9VBA1"/>
<evidence type="ECO:0000313" key="2">
    <source>
        <dbReference type="EMBL" id="KKO02441.1"/>
    </source>
</evidence>
<feature type="domain" description="Oxidoreductase molybdopterin-binding" evidence="1">
    <location>
        <begin position="37"/>
        <end position="133"/>
    </location>
</feature>
<dbReference type="SUPFAM" id="SSF56524">
    <property type="entry name" value="Oxidoreductase molybdopterin-binding domain"/>
    <property type="match status" value="1"/>
</dbReference>
<dbReference type="Pfam" id="PF00174">
    <property type="entry name" value="Oxidored_molyb"/>
    <property type="match status" value="1"/>
</dbReference>
<comment type="caution">
    <text evidence="2">The sequence shown here is derived from an EMBL/GenBank/DDBJ whole genome shotgun (WGS) entry which is preliminary data.</text>
</comment>
<dbReference type="InterPro" id="IPR036374">
    <property type="entry name" value="OxRdtase_Mopterin-bd_sf"/>
</dbReference>
<sequence>MTFHAFTKTITTALCGIALATAVSAQEEAVLTVTAGDQEQSYTMEQLKELPSSSFTTETIWTEGPQTFQGVSLKDLLDTLEVTEGMIEATAINDYAIEIPIEDAVLNGPIIAYANNDKEMSRRGKGPLWIVYPYDSDVKYQTETIYSRSIWQLNRLAIK</sequence>
<dbReference type="InterPro" id="IPR000572">
    <property type="entry name" value="OxRdtase_Mopterin-bd_dom"/>
</dbReference>
<name>A0A0F9VBA1_9ZZZZ</name>
<evidence type="ECO:0000259" key="1">
    <source>
        <dbReference type="Pfam" id="PF00174"/>
    </source>
</evidence>
<protein>
    <recommendedName>
        <fullName evidence="1">Oxidoreductase molybdopterin-binding domain-containing protein</fullName>
    </recommendedName>
</protein>
<dbReference type="EMBL" id="LAZR01000030">
    <property type="protein sequence ID" value="KKO02441.1"/>
    <property type="molecule type" value="Genomic_DNA"/>
</dbReference>
<reference evidence="2" key="1">
    <citation type="journal article" date="2015" name="Nature">
        <title>Complex archaea that bridge the gap between prokaryotes and eukaryotes.</title>
        <authorList>
            <person name="Spang A."/>
            <person name="Saw J.H."/>
            <person name="Jorgensen S.L."/>
            <person name="Zaremba-Niedzwiedzka K."/>
            <person name="Martijn J."/>
            <person name="Lind A.E."/>
            <person name="van Eijk R."/>
            <person name="Schleper C."/>
            <person name="Guy L."/>
            <person name="Ettema T.J."/>
        </authorList>
    </citation>
    <scope>NUCLEOTIDE SEQUENCE</scope>
</reference>